<evidence type="ECO:0000256" key="7">
    <source>
        <dbReference type="SAM" id="Phobius"/>
    </source>
</evidence>
<dbReference type="AlphaFoldDB" id="A0A8J3IQS8"/>
<evidence type="ECO:0000256" key="5">
    <source>
        <dbReference type="ARBA" id="ARBA00023136"/>
    </source>
</evidence>
<dbReference type="EMBL" id="BNJK01000001">
    <property type="protein sequence ID" value="GHO93696.1"/>
    <property type="molecule type" value="Genomic_DNA"/>
</dbReference>
<comment type="caution">
    <text evidence="9">The sequence shown here is derived from an EMBL/GenBank/DDBJ whole genome shotgun (WGS) entry which is preliminary data.</text>
</comment>
<evidence type="ECO:0000256" key="6">
    <source>
        <dbReference type="ARBA" id="ARBA00038076"/>
    </source>
</evidence>
<accession>A0A8J3IQS8</accession>
<evidence type="ECO:0000256" key="4">
    <source>
        <dbReference type="ARBA" id="ARBA00022989"/>
    </source>
</evidence>
<evidence type="ECO:0000313" key="9">
    <source>
        <dbReference type="EMBL" id="GHO93696.1"/>
    </source>
</evidence>
<feature type="transmembrane region" description="Helical" evidence="7">
    <location>
        <begin position="368"/>
        <end position="390"/>
    </location>
</feature>
<evidence type="ECO:0000256" key="3">
    <source>
        <dbReference type="ARBA" id="ARBA00022692"/>
    </source>
</evidence>
<feature type="transmembrane region" description="Helical" evidence="7">
    <location>
        <begin position="686"/>
        <end position="715"/>
    </location>
</feature>
<gene>
    <name evidence="9" type="ORF">KSF_037440</name>
</gene>
<evidence type="ECO:0000256" key="1">
    <source>
        <dbReference type="ARBA" id="ARBA00004651"/>
    </source>
</evidence>
<feature type="transmembrane region" description="Helical" evidence="7">
    <location>
        <begin position="319"/>
        <end position="348"/>
    </location>
</feature>
<organism evidence="9 10">
    <name type="scientific">Reticulibacter mediterranei</name>
    <dbReference type="NCBI Taxonomy" id="2778369"/>
    <lineage>
        <taxon>Bacteria</taxon>
        <taxon>Bacillati</taxon>
        <taxon>Chloroflexota</taxon>
        <taxon>Ktedonobacteria</taxon>
        <taxon>Ktedonobacterales</taxon>
        <taxon>Reticulibacteraceae</taxon>
        <taxon>Reticulibacter</taxon>
    </lineage>
</organism>
<sequence length="820" mass="88854">MTRLLFIKLLKDLRTTWTRILLMIVAISISLVAFGTVLYTRSIIDPQISNGYTSTQPASARIVLSEGVEQEQVDSIRSLALAEPGIIDASLRAVSTFQMQTQDARLSAIPLQLFIAAPNDPMRIARFPVEQGSWPPPPNGVLIEREALKFLNLKVGDSLVIAGLDGRPVSLRITGVVHDPSLAPAYEEQKGYGYISTATLPLLGKPPVLDELAITVADQPGGTVPSHNREVIVQTALRLANRLKQTHHLSIEQIQVPPPYQHPHQGQMNMLLLALLAFGVLSLLLSAILVATMLNGLLTRQIPQIGILKAIGARSRQILQLYLIMTLLVTAVATTLAFIPGIILGRGWAQLMLVSMLNMDPTSLAAPWWTYALVITSGVGLPLVMTLIPLMRASRRTVRETLDDRGMGQKVLRAKGFDTWLSRLRGLDRKWLLALRNTFRRRARFGFAVGLLALAGAIFISGLNTLAGIEAIPDTLAAEQRWDIEVALDAPVSTTRLESVVARIPHVTHVETWTSEPMAPQSSGQVDVTTTYPDQGHGSLNVTTVPATSSVFVPPPVLEGRWLRSDDTNAMVLPQMMKNLLQGRRVGEATIQLAVGGKRTTWRVVGIVEELFAPTCPCVSRAGFDQVTGRTGQANIIRIVTDSHDAQTRMALGQMVRQTLTNAAIKVRYVRPLDWLTAVSTGHLSVLVIVFLVMASVMGVVGLIGLGSTMSTNVLERTREFGVMRAIGAPASIVRRVVVAEGVFTAALSCVVAVIVALLLTRVMDVGLGNLFLGAPLPWRFSTIALLVWAVAIVLGAVLTTLAPAFRASRLTVHEALTAL</sequence>
<dbReference type="GO" id="GO:0022857">
    <property type="term" value="F:transmembrane transporter activity"/>
    <property type="evidence" value="ECO:0007669"/>
    <property type="project" value="TreeGrafter"/>
</dbReference>
<evidence type="ECO:0000256" key="2">
    <source>
        <dbReference type="ARBA" id="ARBA00022475"/>
    </source>
</evidence>
<feature type="transmembrane region" description="Helical" evidence="7">
    <location>
        <begin position="445"/>
        <end position="463"/>
    </location>
</feature>
<feature type="transmembrane region" description="Helical" evidence="7">
    <location>
        <begin position="20"/>
        <end position="39"/>
    </location>
</feature>
<proteinExistence type="inferred from homology"/>
<feature type="domain" description="ABC3 transporter permease C-terminal" evidence="8">
    <location>
        <begin position="277"/>
        <end position="396"/>
    </location>
</feature>
<keyword evidence="3 7" id="KW-0812">Transmembrane</keyword>
<dbReference type="Pfam" id="PF02687">
    <property type="entry name" value="FtsX"/>
    <property type="match status" value="2"/>
</dbReference>
<dbReference type="GO" id="GO:0005886">
    <property type="term" value="C:plasma membrane"/>
    <property type="evidence" value="ECO:0007669"/>
    <property type="project" value="UniProtKB-SubCell"/>
</dbReference>
<feature type="domain" description="ABC3 transporter permease C-terminal" evidence="8">
    <location>
        <begin position="693"/>
        <end position="812"/>
    </location>
</feature>
<dbReference type="PANTHER" id="PTHR30572">
    <property type="entry name" value="MEMBRANE COMPONENT OF TRANSPORTER-RELATED"/>
    <property type="match status" value="1"/>
</dbReference>
<dbReference type="InterPro" id="IPR003838">
    <property type="entry name" value="ABC3_permease_C"/>
</dbReference>
<feature type="transmembrane region" description="Helical" evidence="7">
    <location>
        <begin position="736"/>
        <end position="761"/>
    </location>
</feature>
<evidence type="ECO:0000313" key="10">
    <source>
        <dbReference type="Proteomes" id="UP000597444"/>
    </source>
</evidence>
<dbReference type="RefSeq" id="WP_220204468.1">
    <property type="nucleotide sequence ID" value="NZ_BNJK01000001.1"/>
</dbReference>
<feature type="transmembrane region" description="Helical" evidence="7">
    <location>
        <begin position="270"/>
        <end position="298"/>
    </location>
</feature>
<evidence type="ECO:0000259" key="8">
    <source>
        <dbReference type="Pfam" id="PF02687"/>
    </source>
</evidence>
<keyword evidence="10" id="KW-1185">Reference proteome</keyword>
<keyword evidence="2" id="KW-1003">Cell membrane</keyword>
<dbReference type="PANTHER" id="PTHR30572:SF4">
    <property type="entry name" value="ABC TRANSPORTER PERMEASE YTRF"/>
    <property type="match status" value="1"/>
</dbReference>
<comment type="subcellular location">
    <subcellularLocation>
        <location evidence="1">Cell membrane</location>
        <topology evidence="1">Multi-pass membrane protein</topology>
    </subcellularLocation>
</comment>
<comment type="similarity">
    <text evidence="6">Belongs to the ABC-4 integral membrane protein family.</text>
</comment>
<name>A0A8J3IQS8_9CHLR</name>
<keyword evidence="5 7" id="KW-0472">Membrane</keyword>
<keyword evidence="4 7" id="KW-1133">Transmembrane helix</keyword>
<dbReference type="Proteomes" id="UP000597444">
    <property type="component" value="Unassembled WGS sequence"/>
</dbReference>
<reference evidence="9" key="1">
    <citation type="submission" date="2020-10" db="EMBL/GenBank/DDBJ databases">
        <title>Taxonomic study of unclassified bacteria belonging to the class Ktedonobacteria.</title>
        <authorList>
            <person name="Yabe S."/>
            <person name="Wang C.M."/>
            <person name="Zheng Y."/>
            <person name="Sakai Y."/>
            <person name="Cavaletti L."/>
            <person name="Monciardini P."/>
            <person name="Donadio S."/>
        </authorList>
    </citation>
    <scope>NUCLEOTIDE SEQUENCE</scope>
    <source>
        <strain evidence="9">ID150040</strain>
    </source>
</reference>
<feature type="transmembrane region" description="Helical" evidence="7">
    <location>
        <begin position="781"/>
        <end position="802"/>
    </location>
</feature>
<protein>
    <recommendedName>
        <fullName evidence="8">ABC3 transporter permease C-terminal domain-containing protein</fullName>
    </recommendedName>
</protein>
<dbReference type="InterPro" id="IPR050250">
    <property type="entry name" value="Macrolide_Exporter_MacB"/>
</dbReference>